<name>A0ABD2APL3_VESSQ</name>
<evidence type="ECO:0000256" key="1">
    <source>
        <dbReference type="SAM" id="MobiDB-lite"/>
    </source>
</evidence>
<protein>
    <submittedName>
        <fullName evidence="2">Uncharacterized protein</fullName>
    </submittedName>
</protein>
<dbReference type="AlphaFoldDB" id="A0ABD2APL3"/>
<evidence type="ECO:0000313" key="3">
    <source>
        <dbReference type="Proteomes" id="UP001607302"/>
    </source>
</evidence>
<dbReference type="EMBL" id="JAUDFV010000141">
    <property type="protein sequence ID" value="KAL2722554.1"/>
    <property type="molecule type" value="Genomic_DNA"/>
</dbReference>
<dbReference type="Proteomes" id="UP001607302">
    <property type="component" value="Unassembled WGS sequence"/>
</dbReference>
<comment type="caution">
    <text evidence="2">The sequence shown here is derived from an EMBL/GenBank/DDBJ whole genome shotgun (WGS) entry which is preliminary data.</text>
</comment>
<gene>
    <name evidence="2" type="ORF">V1478_009417</name>
</gene>
<keyword evidence="3" id="KW-1185">Reference proteome</keyword>
<accession>A0ABD2APL3</accession>
<reference evidence="2 3" key="1">
    <citation type="journal article" date="2024" name="Ann. Entomol. Soc. Am.">
        <title>Genomic analyses of the southern and eastern yellowjacket wasps (Hymenoptera: Vespidae) reveal evolutionary signatures of social life.</title>
        <authorList>
            <person name="Catto M.A."/>
            <person name="Caine P.B."/>
            <person name="Orr S.E."/>
            <person name="Hunt B.G."/>
            <person name="Goodisman M.A.D."/>
        </authorList>
    </citation>
    <scope>NUCLEOTIDE SEQUENCE [LARGE SCALE GENOMIC DNA]</scope>
    <source>
        <strain evidence="2">233</strain>
        <tissue evidence="2">Head and thorax</tissue>
    </source>
</reference>
<sequence length="156" mass="17931">MNRKQFQEERQDEVDNGIYKSRSTSVKPNKILKRETKLFVHPSICLLFNSDMMFDVAEILNCVNTREELYPNAYILSFGEVYIDNPIQTICEQTSPPRVLLTDITGILDKHASSHEILSHGLNHEQDGRPPTNRAPPFSALLKPDLHSTKDELRLR</sequence>
<feature type="region of interest" description="Disordered" evidence="1">
    <location>
        <begin position="121"/>
        <end position="142"/>
    </location>
</feature>
<evidence type="ECO:0000313" key="2">
    <source>
        <dbReference type="EMBL" id="KAL2722554.1"/>
    </source>
</evidence>
<organism evidence="2 3">
    <name type="scientific">Vespula squamosa</name>
    <name type="common">Southern yellow jacket</name>
    <name type="synonym">Wasp</name>
    <dbReference type="NCBI Taxonomy" id="30214"/>
    <lineage>
        <taxon>Eukaryota</taxon>
        <taxon>Metazoa</taxon>
        <taxon>Ecdysozoa</taxon>
        <taxon>Arthropoda</taxon>
        <taxon>Hexapoda</taxon>
        <taxon>Insecta</taxon>
        <taxon>Pterygota</taxon>
        <taxon>Neoptera</taxon>
        <taxon>Endopterygota</taxon>
        <taxon>Hymenoptera</taxon>
        <taxon>Apocrita</taxon>
        <taxon>Aculeata</taxon>
        <taxon>Vespoidea</taxon>
        <taxon>Vespidae</taxon>
        <taxon>Vespinae</taxon>
        <taxon>Vespula</taxon>
    </lineage>
</organism>
<proteinExistence type="predicted"/>